<comment type="caution">
    <text evidence="2">The sequence shown here is derived from an EMBL/GenBank/DDBJ whole genome shotgun (WGS) entry which is preliminary data.</text>
</comment>
<name>A0AAV4XF36_CAEEX</name>
<dbReference type="Proteomes" id="UP001054945">
    <property type="component" value="Unassembled WGS sequence"/>
</dbReference>
<organism evidence="2 3">
    <name type="scientific">Caerostris extrusa</name>
    <name type="common">Bark spider</name>
    <name type="synonym">Caerostris bankana</name>
    <dbReference type="NCBI Taxonomy" id="172846"/>
    <lineage>
        <taxon>Eukaryota</taxon>
        <taxon>Metazoa</taxon>
        <taxon>Ecdysozoa</taxon>
        <taxon>Arthropoda</taxon>
        <taxon>Chelicerata</taxon>
        <taxon>Arachnida</taxon>
        <taxon>Araneae</taxon>
        <taxon>Araneomorphae</taxon>
        <taxon>Entelegynae</taxon>
        <taxon>Araneoidea</taxon>
        <taxon>Araneidae</taxon>
        <taxon>Caerostris</taxon>
    </lineage>
</organism>
<dbReference type="AlphaFoldDB" id="A0AAV4XF36"/>
<reference evidence="2 3" key="1">
    <citation type="submission" date="2021-06" db="EMBL/GenBank/DDBJ databases">
        <title>Caerostris extrusa draft genome.</title>
        <authorList>
            <person name="Kono N."/>
            <person name="Arakawa K."/>
        </authorList>
    </citation>
    <scope>NUCLEOTIDE SEQUENCE [LARGE SCALE GENOMIC DNA]</scope>
</reference>
<gene>
    <name evidence="2" type="ORF">CEXT_194661</name>
</gene>
<feature type="region of interest" description="Disordered" evidence="1">
    <location>
        <begin position="1"/>
        <end position="35"/>
    </location>
</feature>
<sequence length="117" mass="13016">MELPTRSSGDPFSNSLSPLNVRRFSHPLPQSKVTEKKNIPNIPSLTLSQFASVPLVTTAATHKKKEYLVLSILFAAPSSSDFRLISQNNDSADFVRAQTREDVPRHLLITLLIIENC</sequence>
<evidence type="ECO:0000313" key="3">
    <source>
        <dbReference type="Proteomes" id="UP001054945"/>
    </source>
</evidence>
<proteinExistence type="predicted"/>
<evidence type="ECO:0000256" key="1">
    <source>
        <dbReference type="SAM" id="MobiDB-lite"/>
    </source>
</evidence>
<dbReference type="EMBL" id="BPLR01000174">
    <property type="protein sequence ID" value="GIY92639.1"/>
    <property type="molecule type" value="Genomic_DNA"/>
</dbReference>
<feature type="compositionally biased region" description="Polar residues" evidence="1">
    <location>
        <begin position="1"/>
        <end position="18"/>
    </location>
</feature>
<accession>A0AAV4XF36</accession>
<evidence type="ECO:0000313" key="2">
    <source>
        <dbReference type="EMBL" id="GIY92639.1"/>
    </source>
</evidence>
<keyword evidence="3" id="KW-1185">Reference proteome</keyword>
<protein>
    <submittedName>
        <fullName evidence="2">Uncharacterized protein</fullName>
    </submittedName>
</protein>